<keyword evidence="3" id="KW-1185">Reference proteome</keyword>
<accession>A0A0B7I514</accession>
<proteinExistence type="predicted"/>
<keyword evidence="1" id="KW-0732">Signal</keyword>
<dbReference type="PROSITE" id="PS51257">
    <property type="entry name" value="PROKAR_LIPOPROTEIN"/>
    <property type="match status" value="1"/>
</dbReference>
<feature type="chain" id="PRO_5002132830" description="Lipoprotein" evidence="1">
    <location>
        <begin position="21"/>
        <end position="160"/>
    </location>
</feature>
<evidence type="ECO:0000313" key="2">
    <source>
        <dbReference type="EMBL" id="CEN44978.1"/>
    </source>
</evidence>
<protein>
    <recommendedName>
        <fullName evidence="4">Lipoprotein</fullName>
    </recommendedName>
</protein>
<sequence length="160" mass="17271">MKHMKNYLKFSFFLLAVVVAVVGCKKDDSDNTGESGSSDYYVKAEVDGKKHEVTGATFCSYTVSAGIISVNGVKGNEFVFALTAPAKEGVFKFWGEELALGGVTFGNDRFTSLADGTITIKKFDEKAKIVEGTFEFNAKSDDGSVTKKVTNGSFRCKALL</sequence>
<evidence type="ECO:0008006" key="4">
    <source>
        <dbReference type="Google" id="ProtNLM"/>
    </source>
</evidence>
<name>A0A0B7I514_9FLAO</name>
<dbReference type="AlphaFoldDB" id="A0A0B7I514"/>
<dbReference type="InterPro" id="IPR046219">
    <property type="entry name" value="DUF6252"/>
</dbReference>
<feature type="signal peptide" evidence="1">
    <location>
        <begin position="1"/>
        <end position="20"/>
    </location>
</feature>
<dbReference type="EMBL" id="CDOI01000124">
    <property type="protein sequence ID" value="CEN44978.1"/>
    <property type="molecule type" value="Genomic_DNA"/>
</dbReference>
<evidence type="ECO:0000313" key="3">
    <source>
        <dbReference type="Proteomes" id="UP000045051"/>
    </source>
</evidence>
<dbReference type="Pfam" id="PF19765">
    <property type="entry name" value="DUF6252"/>
    <property type="match status" value="1"/>
</dbReference>
<dbReference type="Proteomes" id="UP000045051">
    <property type="component" value="Unassembled WGS sequence"/>
</dbReference>
<reference evidence="2 3" key="1">
    <citation type="submission" date="2015-01" db="EMBL/GenBank/DDBJ databases">
        <authorList>
            <person name="Xiang T."/>
            <person name="Song Y."/>
            <person name="Huang L."/>
            <person name="Wang B."/>
            <person name="Wu P."/>
        </authorList>
    </citation>
    <scope>NUCLEOTIDE SEQUENCE [LARGE SCALE GENOMIC DNA]</scope>
    <source>
        <strain evidence="2 3">CcD38</strain>
    </source>
</reference>
<organism evidence="2 3">
    <name type="scientific">Capnocytophaga canis</name>
    <dbReference type="NCBI Taxonomy" id="1848903"/>
    <lineage>
        <taxon>Bacteria</taxon>
        <taxon>Pseudomonadati</taxon>
        <taxon>Bacteroidota</taxon>
        <taxon>Flavobacteriia</taxon>
        <taxon>Flavobacteriales</taxon>
        <taxon>Flavobacteriaceae</taxon>
        <taxon>Capnocytophaga</taxon>
    </lineage>
</organism>
<gene>
    <name evidence="2" type="ORF">CCAND38_210009</name>
</gene>
<evidence type="ECO:0000256" key="1">
    <source>
        <dbReference type="SAM" id="SignalP"/>
    </source>
</evidence>